<keyword evidence="4 8" id="KW-0547">Nucleotide-binding</keyword>
<dbReference type="EMBL" id="MIJE01000036">
    <property type="protein sequence ID" value="OEF95599.1"/>
    <property type="molecule type" value="Genomic_DNA"/>
</dbReference>
<comment type="subcellular location">
    <subcellularLocation>
        <location evidence="8">Cytoplasm</location>
    </subcellularLocation>
</comment>
<dbReference type="PANTHER" id="PTHR10695">
    <property type="entry name" value="DEPHOSPHO-COA KINASE-RELATED"/>
    <property type="match status" value="1"/>
</dbReference>
<evidence type="ECO:0000256" key="7">
    <source>
        <dbReference type="ARBA" id="ARBA00022993"/>
    </source>
</evidence>
<evidence type="ECO:0000256" key="1">
    <source>
        <dbReference type="ARBA" id="ARBA00009018"/>
    </source>
</evidence>
<comment type="similarity">
    <text evidence="1 8">Belongs to the CoaE family.</text>
</comment>
<comment type="caution">
    <text evidence="10">The sequence shown here is derived from an EMBL/GenBank/DDBJ whole genome shotgun (WGS) entry which is preliminary data.</text>
</comment>
<dbReference type="EC" id="2.7.1.24" evidence="8 9"/>
<dbReference type="PROSITE" id="PS51219">
    <property type="entry name" value="DPCK"/>
    <property type="match status" value="1"/>
</dbReference>
<dbReference type="RefSeq" id="WP_069644412.1">
    <property type="nucleotide sequence ID" value="NZ_MIJE01000036.1"/>
</dbReference>
<name>A0A1E5FYF4_9FIRM</name>
<evidence type="ECO:0000256" key="5">
    <source>
        <dbReference type="ARBA" id="ARBA00022777"/>
    </source>
</evidence>
<dbReference type="InterPro" id="IPR001977">
    <property type="entry name" value="Depp_CoAkinase"/>
</dbReference>
<dbReference type="FunFam" id="3.40.50.300:FF:000991">
    <property type="entry name" value="Dephospho-CoA kinase"/>
    <property type="match status" value="1"/>
</dbReference>
<dbReference type="GO" id="GO:0004140">
    <property type="term" value="F:dephospho-CoA kinase activity"/>
    <property type="evidence" value="ECO:0007669"/>
    <property type="project" value="UniProtKB-UniRule"/>
</dbReference>
<dbReference type="Pfam" id="PF01121">
    <property type="entry name" value="CoaE"/>
    <property type="match status" value="1"/>
</dbReference>
<sequence length="197" mass="21827">MKIGITGGIASGKSLVTEAIKNLGYHVVDADIVARDVVKQGTECYRQIVSEFGEDILEVTGEINRKKLGGIIFSDLKARERLNQITHPVIRSLVLAEAAKIEEGEGIVFLDIPLLFETGYEHAVDRTVLVYISHSIQVKRLIQRDAIDENYAKAKISSQMSLERKKELADYIIDNNGTTSSTIEQTQKVVEAILKGE</sequence>
<keyword evidence="3 8" id="KW-0808">Transferase</keyword>
<gene>
    <name evidence="8" type="primary">coaE</name>
    <name evidence="10" type="ORF">BHF68_12175</name>
</gene>
<dbReference type="PANTHER" id="PTHR10695:SF46">
    <property type="entry name" value="BIFUNCTIONAL COENZYME A SYNTHASE-RELATED"/>
    <property type="match status" value="1"/>
</dbReference>
<keyword evidence="11" id="KW-1185">Reference proteome</keyword>
<dbReference type="SUPFAM" id="SSF52540">
    <property type="entry name" value="P-loop containing nucleoside triphosphate hydrolases"/>
    <property type="match status" value="1"/>
</dbReference>
<evidence type="ECO:0000256" key="8">
    <source>
        <dbReference type="HAMAP-Rule" id="MF_00376"/>
    </source>
</evidence>
<comment type="catalytic activity">
    <reaction evidence="8">
        <text>3'-dephospho-CoA + ATP = ADP + CoA + H(+)</text>
        <dbReference type="Rhea" id="RHEA:18245"/>
        <dbReference type="ChEBI" id="CHEBI:15378"/>
        <dbReference type="ChEBI" id="CHEBI:30616"/>
        <dbReference type="ChEBI" id="CHEBI:57287"/>
        <dbReference type="ChEBI" id="CHEBI:57328"/>
        <dbReference type="ChEBI" id="CHEBI:456216"/>
        <dbReference type="EC" id="2.7.1.24"/>
    </reaction>
</comment>
<organism evidence="10 11">
    <name type="scientific">Desulfuribacillus alkaliarsenatis</name>
    <dbReference type="NCBI Taxonomy" id="766136"/>
    <lineage>
        <taxon>Bacteria</taxon>
        <taxon>Bacillati</taxon>
        <taxon>Bacillota</taxon>
        <taxon>Desulfuribacillia</taxon>
        <taxon>Desulfuribacillales</taxon>
        <taxon>Desulfuribacillaceae</taxon>
        <taxon>Desulfuribacillus</taxon>
    </lineage>
</organism>
<keyword evidence="6 8" id="KW-0067">ATP-binding</keyword>
<dbReference type="Proteomes" id="UP000094296">
    <property type="component" value="Unassembled WGS sequence"/>
</dbReference>
<feature type="binding site" evidence="8">
    <location>
        <begin position="10"/>
        <end position="15"/>
    </location>
    <ligand>
        <name>ATP</name>
        <dbReference type="ChEBI" id="CHEBI:30616"/>
    </ligand>
</feature>
<dbReference type="Gene3D" id="3.40.50.300">
    <property type="entry name" value="P-loop containing nucleotide triphosphate hydrolases"/>
    <property type="match status" value="1"/>
</dbReference>
<dbReference type="GO" id="GO:0015937">
    <property type="term" value="P:coenzyme A biosynthetic process"/>
    <property type="evidence" value="ECO:0007669"/>
    <property type="project" value="UniProtKB-UniRule"/>
</dbReference>
<evidence type="ECO:0000313" key="10">
    <source>
        <dbReference type="EMBL" id="OEF95599.1"/>
    </source>
</evidence>
<dbReference type="HAMAP" id="MF_00376">
    <property type="entry name" value="Dephospho_CoA_kinase"/>
    <property type="match status" value="1"/>
</dbReference>
<dbReference type="NCBIfam" id="TIGR00152">
    <property type="entry name" value="dephospho-CoA kinase"/>
    <property type="match status" value="1"/>
</dbReference>
<protein>
    <recommendedName>
        <fullName evidence="8 9">Dephospho-CoA kinase</fullName>
        <ecNumber evidence="8 9">2.7.1.24</ecNumber>
    </recommendedName>
    <alternativeName>
        <fullName evidence="8">Dephosphocoenzyme A kinase</fullName>
    </alternativeName>
</protein>
<dbReference type="STRING" id="766136.BHF68_12175"/>
<evidence type="ECO:0000256" key="2">
    <source>
        <dbReference type="ARBA" id="ARBA00022490"/>
    </source>
</evidence>
<dbReference type="UniPathway" id="UPA00241">
    <property type="reaction ID" value="UER00356"/>
</dbReference>
<accession>A0A1E5FYF4</accession>
<dbReference type="GO" id="GO:0005737">
    <property type="term" value="C:cytoplasm"/>
    <property type="evidence" value="ECO:0007669"/>
    <property type="project" value="UniProtKB-SubCell"/>
</dbReference>
<comment type="function">
    <text evidence="8">Catalyzes the phosphorylation of the 3'-hydroxyl group of dephosphocoenzyme A to form coenzyme A.</text>
</comment>
<keyword evidence="5 8" id="KW-0418">Kinase</keyword>
<comment type="pathway">
    <text evidence="8">Cofactor biosynthesis; coenzyme A biosynthesis; CoA from (R)-pantothenate: step 5/5.</text>
</comment>
<evidence type="ECO:0000256" key="3">
    <source>
        <dbReference type="ARBA" id="ARBA00022679"/>
    </source>
</evidence>
<evidence type="ECO:0000256" key="6">
    <source>
        <dbReference type="ARBA" id="ARBA00022840"/>
    </source>
</evidence>
<dbReference type="GO" id="GO:0005524">
    <property type="term" value="F:ATP binding"/>
    <property type="evidence" value="ECO:0007669"/>
    <property type="project" value="UniProtKB-UniRule"/>
</dbReference>
<dbReference type="InterPro" id="IPR027417">
    <property type="entry name" value="P-loop_NTPase"/>
</dbReference>
<proteinExistence type="inferred from homology"/>
<dbReference type="CDD" id="cd02022">
    <property type="entry name" value="DPCK"/>
    <property type="match status" value="1"/>
</dbReference>
<keyword evidence="7 8" id="KW-0173">Coenzyme A biosynthesis</keyword>
<keyword evidence="2 8" id="KW-0963">Cytoplasm</keyword>
<dbReference type="AlphaFoldDB" id="A0A1E5FYF4"/>
<evidence type="ECO:0000313" key="11">
    <source>
        <dbReference type="Proteomes" id="UP000094296"/>
    </source>
</evidence>
<evidence type="ECO:0000256" key="4">
    <source>
        <dbReference type="ARBA" id="ARBA00022741"/>
    </source>
</evidence>
<dbReference type="OrthoDB" id="9812943at2"/>
<reference evidence="10 11" key="1">
    <citation type="submission" date="2016-09" db="EMBL/GenBank/DDBJ databases">
        <title>Draft genome sequence for the type strain of Desulfuribacillus alkaliarsenatis AHT28, an obligately anaerobic, sulfidogenic bacterium isolated from Russian soda lake sediments.</title>
        <authorList>
            <person name="Abin C.A."/>
            <person name="Hollibaugh J.T."/>
        </authorList>
    </citation>
    <scope>NUCLEOTIDE SEQUENCE [LARGE SCALE GENOMIC DNA]</scope>
    <source>
        <strain evidence="10 11">AHT28</strain>
    </source>
</reference>
<evidence type="ECO:0000256" key="9">
    <source>
        <dbReference type="NCBIfam" id="TIGR00152"/>
    </source>
</evidence>